<reference evidence="2 3" key="1">
    <citation type="submission" date="2021-10" db="EMBL/GenBank/DDBJ databases">
        <authorList>
            <person name="Criscuolo A."/>
        </authorList>
    </citation>
    <scope>NUCLEOTIDE SEQUENCE [LARGE SCALE GENOMIC DNA]</scope>
    <source>
        <strain evidence="3">CIP 111883</strain>
    </source>
</reference>
<keyword evidence="3" id="KW-1185">Reference proteome</keyword>
<dbReference type="EMBL" id="CAKJTJ010000043">
    <property type="protein sequence ID" value="CAG9623339.1"/>
    <property type="molecule type" value="Genomic_DNA"/>
</dbReference>
<evidence type="ECO:0000259" key="1">
    <source>
        <dbReference type="Pfam" id="PF13021"/>
    </source>
</evidence>
<organism evidence="2 3">
    <name type="scientific">Sutcliffiella rhizosphaerae</name>
    <dbReference type="NCBI Taxonomy" id="2880967"/>
    <lineage>
        <taxon>Bacteria</taxon>
        <taxon>Bacillati</taxon>
        <taxon>Bacillota</taxon>
        <taxon>Bacilli</taxon>
        <taxon>Bacillales</taxon>
        <taxon>Bacillaceae</taxon>
        <taxon>Sutcliffiella</taxon>
    </lineage>
</organism>
<protein>
    <recommendedName>
        <fullName evidence="1">DUF3885 domain-containing protein</fullName>
    </recommendedName>
</protein>
<evidence type="ECO:0000313" key="3">
    <source>
        <dbReference type="Proteomes" id="UP000789833"/>
    </source>
</evidence>
<dbReference type="Pfam" id="PF13021">
    <property type="entry name" value="DUF3885"/>
    <property type="match status" value="1"/>
</dbReference>
<dbReference type="Proteomes" id="UP000789833">
    <property type="component" value="Unassembled WGS sequence"/>
</dbReference>
<proteinExistence type="predicted"/>
<feature type="domain" description="DUF3885" evidence="1">
    <location>
        <begin position="7"/>
        <end position="219"/>
    </location>
</feature>
<dbReference type="InterPro" id="IPR024976">
    <property type="entry name" value="DUF3885"/>
</dbReference>
<gene>
    <name evidence="2" type="ORF">BACCIP111883_04140</name>
</gene>
<accession>A0ABM8YTP1</accession>
<evidence type="ECO:0000313" key="2">
    <source>
        <dbReference type="EMBL" id="CAG9623339.1"/>
    </source>
</evidence>
<name>A0ABM8YTP1_9BACI</name>
<sequence>MKYTSELKEFMNTTFPGLVIKPSLFNQWNSGIHFEFGKGLYQLKEESDELNPAYFQTVYYQAASLFNEIFSDIDEIFVVTNVYHYKDAKRRSRKLKVYSHHIKNKDIRFHLKQETLPYMFEDEEEAEAEEMCTTQFSLKCRKQDIRYHALIKAICNQDFPSLKPRLHHPNGDYPNVFFINVTKNVILFIYDDRGCEVIASDDGQIRKLYDKYAEWVEECCREEKESRMD</sequence>
<comment type="caution">
    <text evidence="2">The sequence shown here is derived from an EMBL/GenBank/DDBJ whole genome shotgun (WGS) entry which is preliminary data.</text>
</comment>
<dbReference type="RefSeq" id="WP_230504684.1">
    <property type="nucleotide sequence ID" value="NZ_CAKJTJ010000043.1"/>
</dbReference>